<name>A0A392VEP9_9FABA</name>
<dbReference type="EMBL" id="LXQA011115195">
    <property type="protein sequence ID" value="MCI85431.1"/>
    <property type="molecule type" value="Genomic_DNA"/>
</dbReference>
<reference evidence="1 2" key="1">
    <citation type="journal article" date="2018" name="Front. Plant Sci.">
        <title>Red Clover (Trifolium pratense) and Zigzag Clover (T. medium) - A Picture of Genomic Similarities and Differences.</title>
        <authorList>
            <person name="Dluhosova J."/>
            <person name="Istvanek J."/>
            <person name="Nedelnik J."/>
            <person name="Repkova J."/>
        </authorList>
    </citation>
    <scope>NUCLEOTIDE SEQUENCE [LARGE SCALE GENOMIC DNA]</scope>
    <source>
        <strain evidence="2">cv. 10/8</strain>
        <tissue evidence="1">Leaf</tissue>
    </source>
</reference>
<evidence type="ECO:0000313" key="1">
    <source>
        <dbReference type="EMBL" id="MCI85431.1"/>
    </source>
</evidence>
<sequence length="61" mass="6909">MKVVLVVDEVKVIEIVLFVECRAIDSLSARRKKEGVISVRVLVTRRISARKELFASIAKKL</sequence>
<keyword evidence="2" id="KW-1185">Reference proteome</keyword>
<organism evidence="1 2">
    <name type="scientific">Trifolium medium</name>
    <dbReference type="NCBI Taxonomy" id="97028"/>
    <lineage>
        <taxon>Eukaryota</taxon>
        <taxon>Viridiplantae</taxon>
        <taxon>Streptophyta</taxon>
        <taxon>Embryophyta</taxon>
        <taxon>Tracheophyta</taxon>
        <taxon>Spermatophyta</taxon>
        <taxon>Magnoliopsida</taxon>
        <taxon>eudicotyledons</taxon>
        <taxon>Gunneridae</taxon>
        <taxon>Pentapetalae</taxon>
        <taxon>rosids</taxon>
        <taxon>fabids</taxon>
        <taxon>Fabales</taxon>
        <taxon>Fabaceae</taxon>
        <taxon>Papilionoideae</taxon>
        <taxon>50 kb inversion clade</taxon>
        <taxon>NPAAA clade</taxon>
        <taxon>Hologalegina</taxon>
        <taxon>IRL clade</taxon>
        <taxon>Trifolieae</taxon>
        <taxon>Trifolium</taxon>
    </lineage>
</organism>
<protein>
    <submittedName>
        <fullName evidence="1">Uncharacterized protein</fullName>
    </submittedName>
</protein>
<proteinExistence type="predicted"/>
<accession>A0A392VEP9</accession>
<feature type="non-terminal residue" evidence="1">
    <location>
        <position position="61"/>
    </location>
</feature>
<comment type="caution">
    <text evidence="1">The sequence shown here is derived from an EMBL/GenBank/DDBJ whole genome shotgun (WGS) entry which is preliminary data.</text>
</comment>
<evidence type="ECO:0000313" key="2">
    <source>
        <dbReference type="Proteomes" id="UP000265520"/>
    </source>
</evidence>
<dbReference type="AlphaFoldDB" id="A0A392VEP9"/>
<dbReference type="Proteomes" id="UP000265520">
    <property type="component" value="Unassembled WGS sequence"/>
</dbReference>